<evidence type="ECO:0000259" key="3">
    <source>
        <dbReference type="Pfam" id="PF21041"/>
    </source>
</evidence>
<sequence length="150" mass="16908">MYKWMGDALNTVLFPDLKPVQQKDLTAAFEKVKGEPVEQKRYTKTQQFEIARREEQEAAAAILAASGSRENSFNAGEAVDVEMEEANPPKFDAYDLMDPVDVLSKFPSDLKSRMGSSKWKDRKEALDEVHEVLSKAPKLATDDYSDFLSV</sequence>
<feature type="domain" description="XMAP215/Dis1/CLASP TOG" evidence="3">
    <location>
        <begin position="1"/>
        <end position="29"/>
    </location>
</feature>
<accession>A0AAW0FKQ1</accession>
<keyword evidence="5" id="KW-1185">Reference proteome</keyword>
<dbReference type="InterPro" id="IPR048491">
    <property type="entry name" value="XMAP215_CLASP_TOG"/>
</dbReference>
<dbReference type="Proteomes" id="UP001385951">
    <property type="component" value="Unassembled WGS sequence"/>
</dbReference>
<dbReference type="PANTHER" id="PTHR12609">
    <property type="entry name" value="MICROTUBULE ASSOCIATED PROTEIN XMAP215"/>
    <property type="match status" value="1"/>
</dbReference>
<name>A0AAW0FKQ1_9APHY</name>
<dbReference type="Pfam" id="PF21041">
    <property type="entry name" value="XMAP215_CLASP_TOG"/>
    <property type="match status" value="1"/>
</dbReference>
<dbReference type="GO" id="GO:0051010">
    <property type="term" value="F:microtubule plus-end binding"/>
    <property type="evidence" value="ECO:0007669"/>
    <property type="project" value="InterPro"/>
</dbReference>
<evidence type="ECO:0000313" key="4">
    <source>
        <dbReference type="EMBL" id="KAK7678774.1"/>
    </source>
</evidence>
<evidence type="ECO:0000313" key="5">
    <source>
        <dbReference type="Proteomes" id="UP001385951"/>
    </source>
</evidence>
<dbReference type="GO" id="GO:0007051">
    <property type="term" value="P:spindle organization"/>
    <property type="evidence" value="ECO:0007669"/>
    <property type="project" value="InterPro"/>
</dbReference>
<dbReference type="GO" id="GO:0030951">
    <property type="term" value="P:establishment or maintenance of microtubule cytoskeleton polarity"/>
    <property type="evidence" value="ECO:0007669"/>
    <property type="project" value="InterPro"/>
</dbReference>
<dbReference type="GO" id="GO:0046785">
    <property type="term" value="P:microtubule polymerization"/>
    <property type="evidence" value="ECO:0007669"/>
    <property type="project" value="InterPro"/>
</dbReference>
<dbReference type="InterPro" id="IPR045110">
    <property type="entry name" value="XMAP215"/>
</dbReference>
<dbReference type="EMBL" id="JASBNA010000067">
    <property type="protein sequence ID" value="KAK7678774.1"/>
    <property type="molecule type" value="Genomic_DNA"/>
</dbReference>
<protein>
    <recommendedName>
        <fullName evidence="3">XMAP215/Dis1/CLASP TOG domain-containing protein</fullName>
    </recommendedName>
</protein>
<dbReference type="AlphaFoldDB" id="A0AAW0FKQ1"/>
<comment type="caution">
    <text evidence="4">The sequence shown here is derived from an EMBL/GenBank/DDBJ whole genome shotgun (WGS) entry which is preliminary data.</text>
</comment>
<dbReference type="InterPro" id="IPR011989">
    <property type="entry name" value="ARM-like"/>
</dbReference>
<dbReference type="GO" id="GO:0061863">
    <property type="term" value="F:microtubule plus end polymerase"/>
    <property type="evidence" value="ECO:0007669"/>
    <property type="project" value="InterPro"/>
</dbReference>
<keyword evidence="2" id="KW-0963">Cytoplasm</keyword>
<reference evidence="4 5" key="1">
    <citation type="submission" date="2022-09" db="EMBL/GenBank/DDBJ databases">
        <authorList>
            <person name="Palmer J.M."/>
        </authorList>
    </citation>
    <scope>NUCLEOTIDE SEQUENCE [LARGE SCALE GENOMIC DNA]</scope>
    <source>
        <strain evidence="4 5">DSM 7382</strain>
    </source>
</reference>
<dbReference type="Gene3D" id="1.25.10.10">
    <property type="entry name" value="Leucine-rich Repeat Variant"/>
    <property type="match status" value="2"/>
</dbReference>
<evidence type="ECO:0000256" key="1">
    <source>
        <dbReference type="ARBA" id="ARBA00004496"/>
    </source>
</evidence>
<organism evidence="4 5">
    <name type="scientific">Cerrena zonata</name>
    <dbReference type="NCBI Taxonomy" id="2478898"/>
    <lineage>
        <taxon>Eukaryota</taxon>
        <taxon>Fungi</taxon>
        <taxon>Dikarya</taxon>
        <taxon>Basidiomycota</taxon>
        <taxon>Agaricomycotina</taxon>
        <taxon>Agaricomycetes</taxon>
        <taxon>Polyporales</taxon>
        <taxon>Cerrenaceae</taxon>
        <taxon>Cerrena</taxon>
    </lineage>
</organism>
<evidence type="ECO:0000256" key="2">
    <source>
        <dbReference type="ARBA" id="ARBA00022490"/>
    </source>
</evidence>
<dbReference type="GO" id="GO:0005737">
    <property type="term" value="C:cytoplasm"/>
    <property type="evidence" value="ECO:0007669"/>
    <property type="project" value="UniProtKB-SubCell"/>
</dbReference>
<comment type="subcellular location">
    <subcellularLocation>
        <location evidence="1">Cytoplasm</location>
    </subcellularLocation>
</comment>
<gene>
    <name evidence="4" type="ORF">QCA50_018209</name>
</gene>
<proteinExistence type="predicted"/>